<organism evidence="1 2">
    <name type="scientific">Propithecus coquereli</name>
    <name type="common">Coquerel's sifaka</name>
    <name type="synonym">Propithecus verreauxi coquereli</name>
    <dbReference type="NCBI Taxonomy" id="379532"/>
    <lineage>
        <taxon>Eukaryota</taxon>
        <taxon>Metazoa</taxon>
        <taxon>Chordata</taxon>
        <taxon>Craniata</taxon>
        <taxon>Vertebrata</taxon>
        <taxon>Euteleostomi</taxon>
        <taxon>Mammalia</taxon>
        <taxon>Eutheria</taxon>
        <taxon>Euarchontoglires</taxon>
        <taxon>Primates</taxon>
        <taxon>Strepsirrhini</taxon>
        <taxon>Lemuriformes</taxon>
        <taxon>Indriidae</taxon>
        <taxon>Propithecus</taxon>
    </lineage>
</organism>
<name>A0A2K6EF75_PROCO</name>
<proteinExistence type="predicted"/>
<dbReference type="Proteomes" id="UP000233160">
    <property type="component" value="Unassembled WGS sequence"/>
</dbReference>
<protein>
    <submittedName>
        <fullName evidence="1">Uncharacterized protein</fullName>
    </submittedName>
</protein>
<evidence type="ECO:0000313" key="2">
    <source>
        <dbReference type="Proteomes" id="UP000233160"/>
    </source>
</evidence>
<dbReference type="GeneTree" id="ENSGT01050000247009"/>
<reference evidence="1" key="2">
    <citation type="submission" date="2025-09" db="UniProtKB">
        <authorList>
            <consortium name="Ensembl"/>
        </authorList>
    </citation>
    <scope>IDENTIFICATION</scope>
</reference>
<dbReference type="Ensembl" id="ENSPCOT00000001187.1">
    <property type="protein sequence ID" value="ENSPCOP00000000389.1"/>
    <property type="gene ID" value="ENSPCOG00000001056.1"/>
</dbReference>
<reference evidence="1" key="1">
    <citation type="submission" date="2025-08" db="UniProtKB">
        <authorList>
            <consortium name="Ensembl"/>
        </authorList>
    </citation>
    <scope>IDENTIFICATION</scope>
</reference>
<evidence type="ECO:0000313" key="1">
    <source>
        <dbReference type="Ensembl" id="ENSPCOP00000000389.1"/>
    </source>
</evidence>
<accession>A0A2K6EF75</accession>
<dbReference type="OMA" id="KECHRSG"/>
<sequence length="56" mass="6516">MAAAALRNPAQFVGMEQRTKRHLLRRAFLKDCHRSGLRRQVRPPRILTPVRHVSQS</sequence>
<dbReference type="AlphaFoldDB" id="A0A2K6EF75"/>
<keyword evidence="2" id="KW-1185">Reference proteome</keyword>